<dbReference type="EMBL" id="SADE01000001">
    <property type="protein sequence ID" value="RVU38765.1"/>
    <property type="molecule type" value="Genomic_DNA"/>
</dbReference>
<keyword evidence="3" id="KW-0489">Methyltransferase</keyword>
<evidence type="ECO:0000259" key="2">
    <source>
        <dbReference type="Pfam" id="PF13649"/>
    </source>
</evidence>
<dbReference type="Proteomes" id="UP000287447">
    <property type="component" value="Unassembled WGS sequence"/>
</dbReference>
<dbReference type="InterPro" id="IPR029063">
    <property type="entry name" value="SAM-dependent_MTases_sf"/>
</dbReference>
<evidence type="ECO:0000256" key="1">
    <source>
        <dbReference type="ARBA" id="ARBA00022679"/>
    </source>
</evidence>
<gene>
    <name evidence="3" type="ORF">EOI86_05705</name>
</gene>
<dbReference type="SUPFAM" id="SSF53335">
    <property type="entry name" value="S-adenosyl-L-methionine-dependent methyltransferases"/>
    <property type="match status" value="1"/>
</dbReference>
<accession>A0A437QW53</accession>
<name>A0A437QW53_9PROT</name>
<evidence type="ECO:0000313" key="4">
    <source>
        <dbReference type="Proteomes" id="UP000287447"/>
    </source>
</evidence>
<dbReference type="RefSeq" id="WP_127764137.1">
    <property type="nucleotide sequence ID" value="NZ_SADE01000001.1"/>
</dbReference>
<dbReference type="GO" id="GO:0032259">
    <property type="term" value="P:methylation"/>
    <property type="evidence" value="ECO:0007669"/>
    <property type="project" value="UniProtKB-KW"/>
</dbReference>
<dbReference type="OrthoDB" id="8385759at2"/>
<dbReference type="Pfam" id="PF13649">
    <property type="entry name" value="Methyltransf_25"/>
    <property type="match status" value="1"/>
</dbReference>
<dbReference type="PANTHER" id="PTHR44068:SF1">
    <property type="entry name" value="HYPOTHETICAL LOC100005854"/>
    <property type="match status" value="1"/>
</dbReference>
<dbReference type="PANTHER" id="PTHR44068">
    <property type="entry name" value="ZGC:194242"/>
    <property type="match status" value="1"/>
</dbReference>
<dbReference type="InterPro" id="IPR050447">
    <property type="entry name" value="Erg6_SMT_methyltransf"/>
</dbReference>
<dbReference type="GO" id="GO:0003838">
    <property type="term" value="F:sterol 24-C-methyltransferase activity"/>
    <property type="evidence" value="ECO:0007669"/>
    <property type="project" value="TreeGrafter"/>
</dbReference>
<dbReference type="CDD" id="cd02440">
    <property type="entry name" value="AdoMet_MTases"/>
    <property type="match status" value="1"/>
</dbReference>
<dbReference type="AlphaFoldDB" id="A0A437QW53"/>
<evidence type="ECO:0000313" key="3">
    <source>
        <dbReference type="EMBL" id="RVU38765.1"/>
    </source>
</evidence>
<dbReference type="GO" id="GO:0016126">
    <property type="term" value="P:sterol biosynthetic process"/>
    <property type="evidence" value="ECO:0007669"/>
    <property type="project" value="TreeGrafter"/>
</dbReference>
<keyword evidence="4" id="KW-1185">Reference proteome</keyword>
<feature type="domain" description="Methyltransferase" evidence="2">
    <location>
        <begin position="65"/>
        <end position="160"/>
    </location>
</feature>
<sequence length="275" mass="30003">MSKPITVAGDDAVRANLTAWDEVAPIHAHHNQADLLKAFAQPGFSVLEDDTKAVFAELGVAGKSVAQLCCNNGRELISVKALGAGRCVGFDGAPAFVQQARELNEAAGQDCEFVAGDIHAVPAAYDGAFDILYVTIGVLSWMPNLRAFFDVAARLAKPGGHFLIEEQHPIMNMVEPGGPDAPVEWRYSYFQDHPFAEEGLDYYGETEYEAATHFSYQHTMGDIINASIAAGFEVLRFDERPQHISNTWYNVEKQGPPMPMSFDLLLRKRPGACGA</sequence>
<keyword evidence="1 3" id="KW-0808">Transferase</keyword>
<comment type="caution">
    <text evidence="3">The sequence shown here is derived from an EMBL/GenBank/DDBJ whole genome shotgun (WGS) entry which is preliminary data.</text>
</comment>
<reference evidence="4" key="1">
    <citation type="submission" date="2019-01" db="EMBL/GenBank/DDBJ databases">
        <title>Gri0909 isolated from a small marine red alga.</title>
        <authorList>
            <person name="Kim J."/>
            <person name="Jeong S.E."/>
            <person name="Jeon C.O."/>
        </authorList>
    </citation>
    <scope>NUCLEOTIDE SEQUENCE [LARGE SCALE GENOMIC DNA]</scope>
    <source>
        <strain evidence="4">Gri0909</strain>
    </source>
</reference>
<protein>
    <submittedName>
        <fullName evidence="3">Class I SAM-dependent methyltransferase</fullName>
    </submittedName>
</protein>
<dbReference type="Gene3D" id="3.40.50.150">
    <property type="entry name" value="Vaccinia Virus protein VP39"/>
    <property type="match status" value="1"/>
</dbReference>
<organism evidence="3 4">
    <name type="scientific">Hwanghaeella grinnelliae</name>
    <dbReference type="NCBI Taxonomy" id="2500179"/>
    <lineage>
        <taxon>Bacteria</taxon>
        <taxon>Pseudomonadati</taxon>
        <taxon>Pseudomonadota</taxon>
        <taxon>Alphaproteobacteria</taxon>
        <taxon>Rhodospirillales</taxon>
        <taxon>Rhodospirillaceae</taxon>
        <taxon>Hwanghaeella</taxon>
    </lineage>
</organism>
<proteinExistence type="predicted"/>
<dbReference type="InterPro" id="IPR041698">
    <property type="entry name" value="Methyltransf_25"/>
</dbReference>